<dbReference type="Gene3D" id="3.10.450.620">
    <property type="entry name" value="JHP933, nucleotidyltransferase-like core domain"/>
    <property type="match status" value="1"/>
</dbReference>
<organism evidence="1 2">
    <name type="scientific">Ignavibacterium album (strain DSM 19864 / JCM 16511 / NBRC 101810 / Mat9-16)</name>
    <dbReference type="NCBI Taxonomy" id="945713"/>
    <lineage>
        <taxon>Bacteria</taxon>
        <taxon>Pseudomonadati</taxon>
        <taxon>Ignavibacteriota</taxon>
        <taxon>Ignavibacteria</taxon>
        <taxon>Ignavibacteriales</taxon>
        <taxon>Ignavibacteriaceae</taxon>
        <taxon>Ignavibacterium</taxon>
    </lineage>
</organism>
<evidence type="ECO:0008006" key="3">
    <source>
        <dbReference type="Google" id="ProtNLM"/>
    </source>
</evidence>
<accession>I0AIY9</accession>
<dbReference type="eggNOG" id="ENOG502Z8YI">
    <property type="taxonomic scope" value="Bacteria"/>
</dbReference>
<keyword evidence="2" id="KW-1185">Reference proteome</keyword>
<dbReference type="RefSeq" id="WP_014560101.1">
    <property type="nucleotide sequence ID" value="NC_017464.1"/>
</dbReference>
<dbReference type="OrthoDB" id="42373at2"/>
<name>I0AIY9_IGNAJ</name>
<protein>
    <recommendedName>
        <fullName evidence="3">Nucleotidyl transferase AbiEii/AbiGii toxin family protein</fullName>
    </recommendedName>
</protein>
<dbReference type="EMBL" id="CP003418">
    <property type="protein sequence ID" value="AFH48946.1"/>
    <property type="molecule type" value="Genomic_DNA"/>
</dbReference>
<dbReference type="STRING" id="945713.IALB_1235"/>
<dbReference type="InterPro" id="IPR014942">
    <property type="entry name" value="AbiEii"/>
</dbReference>
<reference evidence="1 2" key="1">
    <citation type="journal article" date="2012" name="Front. Microbiol.">
        <title>Complete genome of Ignavibacterium album, a metabolically versatile, flagellated, facultative anaerobe from the phylum Chlorobi.</title>
        <authorList>
            <person name="Liu Z."/>
            <person name="Frigaard N.-U."/>
            <person name="Vogl K."/>
            <person name="Iino T."/>
            <person name="Ohkuma M."/>
            <person name="Overmann J."/>
            <person name="Bryant D.A."/>
        </authorList>
    </citation>
    <scope>NUCLEOTIDE SEQUENCE [LARGE SCALE GENOMIC DNA]</scope>
    <source>
        <strain evidence="2">DSM 19864 / JCM 16511 / NBRC 101810 / Mat9-16</strain>
    </source>
</reference>
<dbReference type="Pfam" id="PF08843">
    <property type="entry name" value="AbiEii"/>
    <property type="match status" value="1"/>
</dbReference>
<dbReference type="AlphaFoldDB" id="I0AIY9"/>
<proteinExistence type="predicted"/>
<dbReference type="HOGENOM" id="CLU_048233_0_0_10"/>
<sequence>MISRECFTKSWLDKVKSTYPIVDPTIIEKSIYALELLSLLKLEGIDFIFKGGTALLLLLSEPKRLSIDVDVSLNILKENLEEKLNSIIKKGTFNNWIEDPRKESKIPKKHYKIFFDSKINPNIKSYILLDVLFQEDPYPKLTEKIIQTDFVILESEISVKLPTINSLLGDKLTALAPNTTGIPFGIGKEMQINKQLFDIGELFEFADDVNEIKKSFERFIKIQSDYKNKNFSYQDVIKDLYEICFLICQINVKGSVKSEVSDLFISGIKAMRSHLMRGTYNLENAKIYSSRTAFLVSFFGKNKDFEQLKKFNISKITNLKLSGSLMILERLRNILPESYYYWQIIQKELE</sequence>
<evidence type="ECO:0000313" key="2">
    <source>
        <dbReference type="Proteomes" id="UP000007394"/>
    </source>
</evidence>
<evidence type="ECO:0000313" key="1">
    <source>
        <dbReference type="EMBL" id="AFH48946.1"/>
    </source>
</evidence>
<dbReference type="KEGG" id="ial:IALB_1235"/>
<gene>
    <name evidence="1" type="ordered locus">IALB_1235</name>
</gene>
<dbReference type="Proteomes" id="UP000007394">
    <property type="component" value="Chromosome"/>
</dbReference>
<dbReference type="PATRIC" id="fig|945713.3.peg.1231"/>